<gene>
    <name evidence="9" type="ORF">S01H4_16928</name>
</gene>
<evidence type="ECO:0000256" key="1">
    <source>
        <dbReference type="ARBA" id="ARBA00004651"/>
    </source>
</evidence>
<evidence type="ECO:0000313" key="9">
    <source>
        <dbReference type="EMBL" id="GAG57890.1"/>
    </source>
</evidence>
<dbReference type="AlphaFoldDB" id="X0YNY0"/>
<evidence type="ECO:0000256" key="4">
    <source>
        <dbReference type="ARBA" id="ARBA00022989"/>
    </source>
</evidence>
<evidence type="ECO:0000259" key="8">
    <source>
        <dbReference type="Pfam" id="PF02687"/>
    </source>
</evidence>
<comment type="similarity">
    <text evidence="6">Belongs to the ABC-4 integral membrane protein family.</text>
</comment>
<reference evidence="9" key="1">
    <citation type="journal article" date="2014" name="Front. Microbiol.">
        <title>High frequency of phylogenetically diverse reductive dehalogenase-homologous genes in deep subseafloor sedimentary metagenomes.</title>
        <authorList>
            <person name="Kawai M."/>
            <person name="Futagami T."/>
            <person name="Toyoda A."/>
            <person name="Takaki Y."/>
            <person name="Nishi S."/>
            <person name="Hori S."/>
            <person name="Arai W."/>
            <person name="Tsubouchi T."/>
            <person name="Morono Y."/>
            <person name="Uchiyama I."/>
            <person name="Ito T."/>
            <person name="Fujiyama A."/>
            <person name="Inagaki F."/>
            <person name="Takami H."/>
        </authorList>
    </citation>
    <scope>NUCLEOTIDE SEQUENCE</scope>
    <source>
        <strain evidence="9">Expedition CK06-06</strain>
    </source>
</reference>
<feature type="transmembrane region" description="Helical" evidence="7">
    <location>
        <begin position="89"/>
        <end position="108"/>
    </location>
</feature>
<dbReference type="PANTHER" id="PTHR30572">
    <property type="entry name" value="MEMBRANE COMPONENT OF TRANSPORTER-RELATED"/>
    <property type="match status" value="1"/>
</dbReference>
<keyword evidence="4 7" id="KW-1133">Transmembrane helix</keyword>
<keyword evidence="2" id="KW-1003">Cell membrane</keyword>
<evidence type="ECO:0000256" key="2">
    <source>
        <dbReference type="ARBA" id="ARBA00022475"/>
    </source>
</evidence>
<dbReference type="EMBL" id="BART01007436">
    <property type="protein sequence ID" value="GAG57890.1"/>
    <property type="molecule type" value="Genomic_DNA"/>
</dbReference>
<evidence type="ECO:0000256" key="7">
    <source>
        <dbReference type="SAM" id="Phobius"/>
    </source>
</evidence>
<dbReference type="InterPro" id="IPR050250">
    <property type="entry name" value="Macrolide_Exporter_MacB"/>
</dbReference>
<evidence type="ECO:0000256" key="5">
    <source>
        <dbReference type="ARBA" id="ARBA00023136"/>
    </source>
</evidence>
<accession>X0YNY0</accession>
<name>X0YNY0_9ZZZZ</name>
<evidence type="ECO:0000256" key="6">
    <source>
        <dbReference type="ARBA" id="ARBA00038076"/>
    </source>
</evidence>
<feature type="non-terminal residue" evidence="9">
    <location>
        <position position="1"/>
    </location>
</feature>
<dbReference type="GO" id="GO:0022857">
    <property type="term" value="F:transmembrane transporter activity"/>
    <property type="evidence" value="ECO:0007669"/>
    <property type="project" value="TreeGrafter"/>
</dbReference>
<feature type="transmembrane region" description="Helical" evidence="7">
    <location>
        <begin position="145"/>
        <end position="163"/>
    </location>
</feature>
<feature type="transmembrane region" description="Helical" evidence="7">
    <location>
        <begin position="34"/>
        <end position="55"/>
    </location>
</feature>
<organism evidence="9">
    <name type="scientific">marine sediment metagenome</name>
    <dbReference type="NCBI Taxonomy" id="412755"/>
    <lineage>
        <taxon>unclassified sequences</taxon>
        <taxon>metagenomes</taxon>
        <taxon>ecological metagenomes</taxon>
    </lineage>
</organism>
<proteinExistence type="inferred from homology"/>
<protein>
    <recommendedName>
        <fullName evidence="8">ABC3 transporter permease C-terminal domain-containing protein</fullName>
    </recommendedName>
</protein>
<keyword evidence="5 7" id="KW-0472">Membrane</keyword>
<sequence length="182" mass="19665">PGVLINGILKTSVEERIREFGIFRTLGAHKNYNLAIVLVQGLMLCGFGSLFGIIGAYSLTRLLILPLVSRLLGGGLALGTINLVFNAEIISFVIPASMGIIVGMLVSISPAIKVMRLQIIESIHPYRHEDTLYNLKKKASVNYKLIGIGAILAINGGFIYFVIPRLFVNLDLSLLAGSLVSN</sequence>
<keyword evidence="3 7" id="KW-0812">Transmembrane</keyword>
<dbReference type="PANTHER" id="PTHR30572:SF4">
    <property type="entry name" value="ABC TRANSPORTER PERMEASE YTRF"/>
    <property type="match status" value="1"/>
</dbReference>
<feature type="transmembrane region" description="Helical" evidence="7">
    <location>
        <begin position="62"/>
        <end position="83"/>
    </location>
</feature>
<dbReference type="InterPro" id="IPR003838">
    <property type="entry name" value="ABC3_permease_C"/>
</dbReference>
<feature type="domain" description="ABC3 transporter permease C-terminal" evidence="8">
    <location>
        <begin position="3"/>
        <end position="118"/>
    </location>
</feature>
<comment type="subcellular location">
    <subcellularLocation>
        <location evidence="1">Cell membrane</location>
        <topology evidence="1">Multi-pass membrane protein</topology>
    </subcellularLocation>
</comment>
<evidence type="ECO:0000256" key="3">
    <source>
        <dbReference type="ARBA" id="ARBA00022692"/>
    </source>
</evidence>
<comment type="caution">
    <text evidence="9">The sequence shown here is derived from an EMBL/GenBank/DDBJ whole genome shotgun (WGS) entry which is preliminary data.</text>
</comment>
<dbReference type="GO" id="GO:0005886">
    <property type="term" value="C:plasma membrane"/>
    <property type="evidence" value="ECO:0007669"/>
    <property type="project" value="UniProtKB-SubCell"/>
</dbReference>
<dbReference type="Pfam" id="PF02687">
    <property type="entry name" value="FtsX"/>
    <property type="match status" value="1"/>
</dbReference>